<dbReference type="AlphaFoldDB" id="A0A2P7B853"/>
<evidence type="ECO:0000259" key="1">
    <source>
        <dbReference type="Pfam" id="PF02625"/>
    </source>
</evidence>
<reference evidence="3" key="1">
    <citation type="submission" date="2017-11" db="EMBL/GenBank/DDBJ databases">
        <authorList>
            <person name="Kuznetsova I."/>
            <person name="Sazanova A."/>
            <person name="Chirak E."/>
            <person name="Safronova V."/>
            <person name="Willems A."/>
        </authorList>
    </citation>
    <scope>NUCLEOTIDE SEQUENCE [LARGE SCALE GENOMIC DNA]</scope>
    <source>
        <strain evidence="3">STM 196</strain>
    </source>
</reference>
<evidence type="ECO:0000313" key="2">
    <source>
        <dbReference type="EMBL" id="PSH62636.1"/>
    </source>
</evidence>
<name>A0A2P7B853_9HYPH</name>
<dbReference type="InterPro" id="IPR003777">
    <property type="entry name" value="XdhC_CoxI"/>
</dbReference>
<organism evidence="2 3">
    <name type="scientific">Phyllobacterium brassicacearum</name>
    <dbReference type="NCBI Taxonomy" id="314235"/>
    <lineage>
        <taxon>Bacteria</taxon>
        <taxon>Pseudomonadati</taxon>
        <taxon>Pseudomonadota</taxon>
        <taxon>Alphaproteobacteria</taxon>
        <taxon>Hyphomicrobiales</taxon>
        <taxon>Phyllobacteriaceae</taxon>
        <taxon>Phyllobacterium</taxon>
    </lineage>
</organism>
<dbReference type="OrthoDB" id="9815497at2"/>
<evidence type="ECO:0000313" key="3">
    <source>
        <dbReference type="Proteomes" id="UP000241444"/>
    </source>
</evidence>
<proteinExistence type="predicted"/>
<dbReference type="Pfam" id="PF02625">
    <property type="entry name" value="XdhC_CoxI"/>
    <property type="match status" value="1"/>
</dbReference>
<keyword evidence="3" id="KW-1185">Reference proteome</keyword>
<comment type="caution">
    <text evidence="2">The sequence shown here is derived from an EMBL/GenBank/DDBJ whole genome shotgun (WGS) entry which is preliminary data.</text>
</comment>
<gene>
    <name evidence="2" type="ORF">CU102_25060</name>
</gene>
<feature type="domain" description="XdhC- CoxI" evidence="1">
    <location>
        <begin position="17"/>
        <end position="46"/>
    </location>
</feature>
<dbReference type="EMBL" id="PGGO01000028">
    <property type="protein sequence ID" value="PSH62636.1"/>
    <property type="molecule type" value="Genomic_DNA"/>
</dbReference>
<protein>
    <recommendedName>
        <fullName evidence="1">XdhC- CoxI domain-containing protein</fullName>
    </recommendedName>
</protein>
<accession>A0A2P7B853</accession>
<dbReference type="Proteomes" id="UP000241444">
    <property type="component" value="Unassembled WGS sequence"/>
</dbReference>
<sequence>MLKHTTSRDPLEVAECWHREGCAFALATVIETWGSSPHPVGSRLVIE</sequence>